<sequence>TLKHPARKFENYEDEIQYLITHTQRNNFIKNLAIDQKGNTLILYTRVESHGLPLFDLINKSKEEHRKCFFVHGGVDTEDREEVRTITEKEDNAIIIASYGTFSTGINIRNLHNVIFASPNKSKIRNLQSIGRVLRKGDNKVKATLFDIADDITYGSSKNYTLNHMMERVKIYNEENFNYEMLTIPLKKCQINF</sequence>
<evidence type="ECO:0000313" key="2">
    <source>
        <dbReference type="EMBL" id="SVD99218.1"/>
    </source>
</evidence>
<accession>A0A382ZX26</accession>
<dbReference type="InterPro" id="IPR001650">
    <property type="entry name" value="Helicase_C-like"/>
</dbReference>
<proteinExistence type="predicted"/>
<dbReference type="SMART" id="SM00490">
    <property type="entry name" value="HELICc"/>
    <property type="match status" value="1"/>
</dbReference>
<dbReference type="SUPFAM" id="SSF52540">
    <property type="entry name" value="P-loop containing nucleoside triphosphate hydrolases"/>
    <property type="match status" value="1"/>
</dbReference>
<reference evidence="2" key="1">
    <citation type="submission" date="2018-05" db="EMBL/GenBank/DDBJ databases">
        <authorList>
            <person name="Lanie J.A."/>
            <person name="Ng W.-L."/>
            <person name="Kazmierczak K.M."/>
            <person name="Andrzejewski T.M."/>
            <person name="Davidsen T.M."/>
            <person name="Wayne K.J."/>
            <person name="Tettelin H."/>
            <person name="Glass J.I."/>
            <person name="Rusch D."/>
            <person name="Podicherti R."/>
            <person name="Tsui H.-C.T."/>
            <person name="Winkler M.E."/>
        </authorList>
    </citation>
    <scope>NUCLEOTIDE SEQUENCE</scope>
</reference>
<protein>
    <recommendedName>
        <fullName evidence="1">Helicase C-terminal domain-containing protein</fullName>
    </recommendedName>
</protein>
<gene>
    <name evidence="2" type="ORF">METZ01_LOCUS452072</name>
</gene>
<feature type="domain" description="Helicase C-terminal" evidence="1">
    <location>
        <begin position="28"/>
        <end position="185"/>
    </location>
</feature>
<dbReference type="Pfam" id="PF00271">
    <property type="entry name" value="Helicase_C"/>
    <property type="match status" value="1"/>
</dbReference>
<dbReference type="CDD" id="cd18785">
    <property type="entry name" value="SF2_C"/>
    <property type="match status" value="1"/>
</dbReference>
<dbReference type="InterPro" id="IPR027417">
    <property type="entry name" value="P-loop_NTPase"/>
</dbReference>
<evidence type="ECO:0000259" key="1">
    <source>
        <dbReference type="PROSITE" id="PS51194"/>
    </source>
</evidence>
<organism evidence="2">
    <name type="scientific">marine metagenome</name>
    <dbReference type="NCBI Taxonomy" id="408172"/>
    <lineage>
        <taxon>unclassified sequences</taxon>
        <taxon>metagenomes</taxon>
        <taxon>ecological metagenomes</taxon>
    </lineage>
</organism>
<feature type="non-terminal residue" evidence="2">
    <location>
        <position position="1"/>
    </location>
</feature>
<dbReference type="AlphaFoldDB" id="A0A382ZX26"/>
<dbReference type="Gene3D" id="3.40.50.300">
    <property type="entry name" value="P-loop containing nucleotide triphosphate hydrolases"/>
    <property type="match status" value="1"/>
</dbReference>
<name>A0A382ZX26_9ZZZZ</name>
<dbReference type="EMBL" id="UINC01186814">
    <property type="protein sequence ID" value="SVD99218.1"/>
    <property type="molecule type" value="Genomic_DNA"/>
</dbReference>
<dbReference type="PROSITE" id="PS51194">
    <property type="entry name" value="HELICASE_CTER"/>
    <property type="match status" value="1"/>
</dbReference>